<dbReference type="HOGENOM" id="CLU_030988_12_1_1"/>
<dbReference type="AlphaFoldDB" id="G0M8H7"/>
<dbReference type="OrthoDB" id="6600758at2759"/>
<dbReference type="Gene3D" id="3.10.110.10">
    <property type="entry name" value="Ubiquitin Conjugating Enzyme"/>
    <property type="match status" value="1"/>
</dbReference>
<dbReference type="InParanoid" id="G0M8H7"/>
<dbReference type="EMBL" id="GL379786">
    <property type="protein sequence ID" value="EGT30087.1"/>
    <property type="molecule type" value="Genomic_DNA"/>
</dbReference>
<dbReference type="SMART" id="SM00212">
    <property type="entry name" value="UBCc"/>
    <property type="match status" value="1"/>
</dbReference>
<keyword evidence="3" id="KW-1185">Reference proteome</keyword>
<dbReference type="SUPFAM" id="SSF54495">
    <property type="entry name" value="UBC-like"/>
    <property type="match status" value="1"/>
</dbReference>
<reference evidence="3" key="1">
    <citation type="submission" date="2011-07" db="EMBL/GenBank/DDBJ databases">
        <authorList>
            <consortium name="Caenorhabditis brenneri Sequencing and Analysis Consortium"/>
            <person name="Wilson R.K."/>
        </authorList>
    </citation>
    <scope>NUCLEOTIDE SEQUENCE [LARGE SCALE GENOMIC DNA]</scope>
    <source>
        <strain evidence="3">PB2801</strain>
    </source>
</reference>
<dbReference type="InterPro" id="IPR016135">
    <property type="entry name" value="UBQ-conjugating_enzyme/RWD"/>
</dbReference>
<dbReference type="Proteomes" id="UP000008068">
    <property type="component" value="Unassembled WGS sequence"/>
</dbReference>
<protein>
    <recommendedName>
        <fullName evidence="1">UBC core domain-containing protein</fullName>
    </recommendedName>
</protein>
<feature type="domain" description="UBC core" evidence="1">
    <location>
        <begin position="48"/>
        <end position="201"/>
    </location>
</feature>
<dbReference type="PANTHER" id="PTHR24067">
    <property type="entry name" value="UBIQUITIN-CONJUGATING ENZYME E2"/>
    <property type="match status" value="1"/>
</dbReference>
<proteinExistence type="predicted"/>
<evidence type="ECO:0000259" key="1">
    <source>
        <dbReference type="PROSITE" id="PS50127"/>
    </source>
</evidence>
<dbReference type="InterPro" id="IPR050113">
    <property type="entry name" value="Ub_conjugating_enzyme"/>
</dbReference>
<dbReference type="GO" id="GO:0032446">
    <property type="term" value="P:protein modification by small protein conjugation"/>
    <property type="evidence" value="ECO:0007669"/>
    <property type="project" value="UniProtKB-ARBA"/>
</dbReference>
<dbReference type="STRING" id="135651.G0M8H7"/>
<name>G0M8H7_CAEBE</name>
<accession>G0M8H7</accession>
<gene>
    <name evidence="2" type="ORF">CAEBREN_17043</name>
</gene>
<evidence type="ECO:0000313" key="2">
    <source>
        <dbReference type="EMBL" id="EGT30087.1"/>
    </source>
</evidence>
<organism evidence="3">
    <name type="scientific">Caenorhabditis brenneri</name>
    <name type="common">Nematode worm</name>
    <dbReference type="NCBI Taxonomy" id="135651"/>
    <lineage>
        <taxon>Eukaryota</taxon>
        <taxon>Metazoa</taxon>
        <taxon>Ecdysozoa</taxon>
        <taxon>Nematoda</taxon>
        <taxon>Chromadorea</taxon>
        <taxon>Rhabditida</taxon>
        <taxon>Rhabditina</taxon>
        <taxon>Rhabditomorpha</taxon>
        <taxon>Rhabditoidea</taxon>
        <taxon>Rhabditidae</taxon>
        <taxon>Peloderinae</taxon>
        <taxon>Caenorhabditis</taxon>
    </lineage>
</organism>
<evidence type="ECO:0000313" key="3">
    <source>
        <dbReference type="Proteomes" id="UP000008068"/>
    </source>
</evidence>
<dbReference type="Pfam" id="PF00179">
    <property type="entry name" value="UQ_con"/>
    <property type="match status" value="1"/>
</dbReference>
<sequence length="212" mass="25137">MPPRVAIRENLVQVLDGYDGQGFLPIVGNRPENGFPNLNPRQDGLLASFENRIKRELRLCSLLEETRGIIVKATKNNDGTLNLHRWVCAIPGPRYSPFEGGLYKFYVEFPATYPFKRPKFWFSPGFFHPNVDRNGRIHGTQLTSRRYNVMNKMWKILMEVENLLEFPDIEKIKNLEARRQFLRKRRDYRRNVQQQAQQYDPIRIRREIQSET</sequence>
<dbReference type="InterPro" id="IPR000608">
    <property type="entry name" value="UBC"/>
</dbReference>
<dbReference type="eggNOG" id="KOG0424">
    <property type="taxonomic scope" value="Eukaryota"/>
</dbReference>
<dbReference type="PROSITE" id="PS50127">
    <property type="entry name" value="UBC_2"/>
    <property type="match status" value="1"/>
</dbReference>